<proteinExistence type="predicted"/>
<reference evidence="4" key="1">
    <citation type="submission" date="2015-12" db="EMBL/GenBank/DDBJ databases">
        <title>Update maize B73 reference genome by single molecule sequencing technologies.</title>
        <authorList>
            <consortium name="Maize Genome Sequencing Project"/>
            <person name="Ware D."/>
        </authorList>
    </citation>
    <scope>NUCLEOTIDE SEQUENCE</scope>
    <source>
        <tissue evidence="4">Seedling</tissue>
    </source>
</reference>
<feature type="compositionally biased region" description="Polar residues" evidence="3">
    <location>
        <begin position="197"/>
        <end position="212"/>
    </location>
</feature>
<dbReference type="PaxDb" id="4577-GRMZM2G061314_P02"/>
<dbReference type="AlphaFoldDB" id="K7W2E1"/>
<dbReference type="Pfam" id="PF13855">
    <property type="entry name" value="LRR_8"/>
    <property type="match status" value="1"/>
</dbReference>
<evidence type="ECO:0000256" key="1">
    <source>
        <dbReference type="ARBA" id="ARBA00022614"/>
    </source>
</evidence>
<dbReference type="Gene3D" id="3.80.10.10">
    <property type="entry name" value="Ribonuclease Inhibitor"/>
    <property type="match status" value="1"/>
</dbReference>
<feature type="compositionally biased region" description="Acidic residues" evidence="3">
    <location>
        <begin position="701"/>
        <end position="710"/>
    </location>
</feature>
<gene>
    <name evidence="4" type="ORF">ZEAMMB73_Zm00001d048220</name>
</gene>
<evidence type="ECO:0000256" key="2">
    <source>
        <dbReference type="ARBA" id="ARBA00022737"/>
    </source>
</evidence>
<dbReference type="HOGENOM" id="CLU_028511_1_0_1"/>
<protein>
    <submittedName>
        <fullName evidence="4">Outer arm dynein light chain 1 protein</fullName>
    </submittedName>
</protein>
<dbReference type="STRING" id="4577.K7W2E1"/>
<feature type="compositionally biased region" description="Polar residues" evidence="3">
    <location>
        <begin position="246"/>
        <end position="257"/>
    </location>
</feature>
<dbReference type="SMART" id="SM00369">
    <property type="entry name" value="LRR_TYP"/>
    <property type="match status" value="3"/>
</dbReference>
<dbReference type="FunCoup" id="K7W2E1">
    <property type="interactions" value="1532"/>
</dbReference>
<feature type="compositionally biased region" description="Basic and acidic residues" evidence="3">
    <location>
        <begin position="225"/>
        <end position="235"/>
    </location>
</feature>
<dbReference type="eggNOG" id="KOG0531">
    <property type="taxonomic scope" value="Eukaryota"/>
</dbReference>
<dbReference type="ExpressionAtlas" id="K7W2E1">
    <property type="expression patterns" value="baseline and differential"/>
</dbReference>
<dbReference type="PANTHER" id="PTHR15454">
    <property type="entry name" value="NISCHARIN RELATED"/>
    <property type="match status" value="1"/>
</dbReference>
<feature type="compositionally biased region" description="Low complexity" evidence="3">
    <location>
        <begin position="180"/>
        <end position="193"/>
    </location>
</feature>
<evidence type="ECO:0000313" key="4">
    <source>
        <dbReference type="EMBL" id="AQL09146.1"/>
    </source>
</evidence>
<dbReference type="InterPro" id="IPR001611">
    <property type="entry name" value="Leu-rich_rpt"/>
</dbReference>
<keyword evidence="1" id="KW-0433">Leucine-rich repeat</keyword>
<keyword evidence="2" id="KW-0677">Repeat</keyword>
<dbReference type="PANTHER" id="PTHR15454:SF37">
    <property type="entry name" value="OUTER ARM DYNEIN LIGHT CHAIN 1 PROTEIN"/>
    <property type="match status" value="1"/>
</dbReference>
<dbReference type="FunFam" id="3.80.10.10:FF:000200">
    <property type="entry name" value="Outer arm dynein light chain 1 protein"/>
    <property type="match status" value="1"/>
</dbReference>
<dbReference type="OMA" id="FGKVESW"/>
<feature type="region of interest" description="Disordered" evidence="3">
    <location>
        <begin position="165"/>
        <end position="257"/>
    </location>
</feature>
<sequence length="710" mass="75947">MSYPGSSASRFPPFHVRHKVPATRADRRQRLYRSLWPTSPAGPSTTARSIKQLPFQSPLKHRRISSRERVRWRRGRVAGMGKMNCFSGLLSGKSKAFKGGNKGAYAKKAASGGNDCPKVKPVEFVDMAGTAVDDFVGRRGGGSVHASACSSSFVVHAATELPRHATAENGEDEAAVNKDSSSAGAGSPGYSIGRMSPTASPKLTRSCSNMETARSVPPPGSDSDLPARSRSHNDLLKNLPPGRPTTARSGLSPTASFRSSCSADRVLLKKRSSRQVLPSRSRKLWWQTFLWSHRNLHRPGASATTPTLPSAWKDGRPVHHGYTSDTLGTATADAKNKGVVAVEEDPVPNQWVAFSAEASPLDRVSAWVNSLGDASFHAVDEEDDATLHGARPRPRPRRSEIVELWTAGGKRQPQAKRRAADEAAPAQASGVVHTLNAFSSVAHIAGMGLRTVPMIAAFSTLRAVNLSGNMIVQITAGSLPKGLHSLDLSRNSIAVIEGLRELTRLRVLNLSYNRISRIGHGLSSCTAIRELYLAGNKISDVEGLHRLLKLAVLDVSFNKISTAKSLGQLVANYGSLRAISLLGNPVQANTGEDTLRKAVSGLLPRIDYLNKQAVKPQRAREVAKDSVAQAALGNNAGGSSRRRLARRLSQSPGSSSGKGRGRGGREGNGSRRGSRSRFVARPQSSSYQGDEAKHDNGVGLEEGEETSPCV</sequence>
<dbReference type="SUPFAM" id="SSF52075">
    <property type="entry name" value="Outer arm dynein light chain 1"/>
    <property type="match status" value="1"/>
</dbReference>
<dbReference type="SMR" id="K7W2E1"/>
<dbReference type="PROSITE" id="PS51450">
    <property type="entry name" value="LRR"/>
    <property type="match status" value="3"/>
</dbReference>
<evidence type="ECO:0000256" key="3">
    <source>
        <dbReference type="SAM" id="MobiDB-lite"/>
    </source>
</evidence>
<feature type="compositionally biased region" description="Low complexity" evidence="3">
    <location>
        <begin position="647"/>
        <end position="657"/>
    </location>
</feature>
<dbReference type="InterPro" id="IPR003591">
    <property type="entry name" value="Leu-rich_rpt_typical-subtyp"/>
</dbReference>
<feature type="region of interest" description="Disordered" evidence="3">
    <location>
        <begin position="1"/>
        <end position="22"/>
    </location>
</feature>
<accession>K7W2E1</accession>
<dbReference type="FunFam" id="3.80.10.10:FF:000505">
    <property type="entry name" value="Outer arm dynein light chain 1 protein"/>
    <property type="match status" value="1"/>
</dbReference>
<name>K7W2E1_MAIZE</name>
<feature type="region of interest" description="Disordered" evidence="3">
    <location>
        <begin position="630"/>
        <end position="710"/>
    </location>
</feature>
<dbReference type="InterPro" id="IPR032675">
    <property type="entry name" value="LRR_dom_sf"/>
</dbReference>
<organism evidence="4">
    <name type="scientific">Zea mays</name>
    <name type="common">Maize</name>
    <dbReference type="NCBI Taxonomy" id="4577"/>
    <lineage>
        <taxon>Eukaryota</taxon>
        <taxon>Viridiplantae</taxon>
        <taxon>Streptophyta</taxon>
        <taxon>Embryophyta</taxon>
        <taxon>Tracheophyta</taxon>
        <taxon>Spermatophyta</taxon>
        <taxon>Magnoliopsida</taxon>
        <taxon>Liliopsida</taxon>
        <taxon>Poales</taxon>
        <taxon>Poaceae</taxon>
        <taxon>PACMAD clade</taxon>
        <taxon>Panicoideae</taxon>
        <taxon>Andropogonodae</taxon>
        <taxon>Andropogoneae</taxon>
        <taxon>Tripsacinae</taxon>
        <taxon>Zea</taxon>
    </lineage>
</organism>
<dbReference type="EMBL" id="CM000785">
    <property type="protein sequence ID" value="AQL09146.1"/>
    <property type="molecule type" value="Genomic_DNA"/>
</dbReference>
<dbReference type="SMART" id="SM00365">
    <property type="entry name" value="LRR_SD22"/>
    <property type="match status" value="4"/>
</dbReference>
<dbReference type="InParanoid" id="K7W2E1"/>